<organism evidence="7 8">
    <name type="scientific">Ensifer adhaerens</name>
    <name type="common">Sinorhizobium morelense</name>
    <dbReference type="NCBI Taxonomy" id="106592"/>
    <lineage>
        <taxon>Bacteria</taxon>
        <taxon>Pseudomonadati</taxon>
        <taxon>Pseudomonadota</taxon>
        <taxon>Alphaproteobacteria</taxon>
        <taxon>Hyphomicrobiales</taxon>
        <taxon>Rhizobiaceae</taxon>
        <taxon>Sinorhizobium/Ensifer group</taxon>
        <taxon>Ensifer</taxon>
    </lineage>
</organism>
<gene>
    <name evidence="7" type="ORF">NE863_15850</name>
</gene>
<dbReference type="RefSeq" id="WP_246812860.1">
    <property type="nucleotide sequence ID" value="NZ_CP098807.1"/>
</dbReference>
<evidence type="ECO:0000256" key="1">
    <source>
        <dbReference type="ARBA" id="ARBA00009437"/>
    </source>
</evidence>
<dbReference type="Proteomes" id="UP001055460">
    <property type="component" value="Chromosome"/>
</dbReference>
<keyword evidence="2" id="KW-0536">Nodulation</keyword>
<reference evidence="7" key="1">
    <citation type="submission" date="2022-06" db="EMBL/GenBank/DDBJ databases">
        <title>Physiological and biochemical characterization and genomic elucidation of a strain of the genus Ensifer adhaerens M8 that combines arsenic oxidation and chromium reduction.</title>
        <authorList>
            <person name="Li X."/>
            <person name="Yu c."/>
        </authorList>
    </citation>
    <scope>NUCLEOTIDE SEQUENCE</scope>
    <source>
        <strain evidence="7">M8</strain>
    </source>
</reference>
<dbReference type="PRINTS" id="PR00039">
    <property type="entry name" value="HTHLYSR"/>
</dbReference>
<evidence type="ECO:0000256" key="3">
    <source>
        <dbReference type="ARBA" id="ARBA00023015"/>
    </source>
</evidence>
<dbReference type="PROSITE" id="PS50931">
    <property type="entry name" value="HTH_LYSR"/>
    <property type="match status" value="1"/>
</dbReference>
<dbReference type="InterPro" id="IPR036388">
    <property type="entry name" value="WH-like_DNA-bd_sf"/>
</dbReference>
<keyword evidence="5" id="KW-0804">Transcription</keyword>
<feature type="domain" description="HTH lysR-type" evidence="6">
    <location>
        <begin position="8"/>
        <end position="65"/>
    </location>
</feature>
<dbReference type="Gene3D" id="3.40.190.10">
    <property type="entry name" value="Periplasmic binding protein-like II"/>
    <property type="match status" value="2"/>
</dbReference>
<dbReference type="AlphaFoldDB" id="A0A9Q9D8V1"/>
<keyword evidence="3" id="KW-0805">Transcription regulation</keyword>
<dbReference type="PANTHER" id="PTHR30118:SF15">
    <property type="entry name" value="TRANSCRIPTIONAL REGULATORY PROTEIN"/>
    <property type="match status" value="1"/>
</dbReference>
<evidence type="ECO:0000256" key="2">
    <source>
        <dbReference type="ARBA" id="ARBA00022458"/>
    </source>
</evidence>
<dbReference type="Gene3D" id="1.10.10.10">
    <property type="entry name" value="Winged helix-like DNA-binding domain superfamily/Winged helix DNA-binding domain"/>
    <property type="match status" value="1"/>
</dbReference>
<evidence type="ECO:0000259" key="6">
    <source>
        <dbReference type="PROSITE" id="PS50931"/>
    </source>
</evidence>
<evidence type="ECO:0000256" key="5">
    <source>
        <dbReference type="ARBA" id="ARBA00023163"/>
    </source>
</evidence>
<dbReference type="CDD" id="cd08465">
    <property type="entry name" value="PBP2_ToxR"/>
    <property type="match status" value="1"/>
</dbReference>
<proteinExistence type="inferred from homology"/>
<dbReference type="GO" id="GO:0003700">
    <property type="term" value="F:DNA-binding transcription factor activity"/>
    <property type="evidence" value="ECO:0007669"/>
    <property type="project" value="InterPro"/>
</dbReference>
<dbReference type="Pfam" id="PF03466">
    <property type="entry name" value="LysR_substrate"/>
    <property type="match status" value="1"/>
</dbReference>
<dbReference type="GO" id="GO:0003677">
    <property type="term" value="F:DNA binding"/>
    <property type="evidence" value="ECO:0007669"/>
    <property type="project" value="UniProtKB-KW"/>
</dbReference>
<dbReference type="InterPro" id="IPR005119">
    <property type="entry name" value="LysR_subst-bd"/>
</dbReference>
<dbReference type="PANTHER" id="PTHR30118">
    <property type="entry name" value="HTH-TYPE TRANSCRIPTIONAL REGULATOR LEUO-RELATED"/>
    <property type="match status" value="1"/>
</dbReference>
<dbReference type="InterPro" id="IPR036390">
    <property type="entry name" value="WH_DNA-bd_sf"/>
</dbReference>
<dbReference type="InterPro" id="IPR000847">
    <property type="entry name" value="LysR_HTH_N"/>
</dbReference>
<evidence type="ECO:0000256" key="4">
    <source>
        <dbReference type="ARBA" id="ARBA00023125"/>
    </source>
</evidence>
<evidence type="ECO:0000313" key="8">
    <source>
        <dbReference type="Proteomes" id="UP001055460"/>
    </source>
</evidence>
<dbReference type="SUPFAM" id="SSF53850">
    <property type="entry name" value="Periplasmic binding protein-like II"/>
    <property type="match status" value="1"/>
</dbReference>
<sequence>MMNNLGAIDLNLLVVLDALLAERHVSRAALRLNKSQPAVSHALARLRALFDDPLLVRHGGHLEPTVRALEIAPQLAEALAHMRLLMGSQPFDPAREPHVFRLAMSDYAALVLLPQLMTVLRRQAPNVDLLVSQASREVMMAQAVDGEIDLALGVFPTLAEDLRTSLLFEEHFACLADRASLGGETTMDLSAYLQRPHILVSLRGDTGNEIDLALSAIGHKRRIALALPHWSAAPGLVPGTDLVLTVARRILPRDGEIGPLAIFAPPFAIPPFAFRQIWHRRRDGDPAHRWLRDLITGILAPPTGAPAAV</sequence>
<accession>A0A9Q9D8V1</accession>
<dbReference type="EMBL" id="CP098807">
    <property type="protein sequence ID" value="USJ22750.1"/>
    <property type="molecule type" value="Genomic_DNA"/>
</dbReference>
<comment type="similarity">
    <text evidence="1">Belongs to the LysR transcriptional regulatory family.</text>
</comment>
<evidence type="ECO:0000313" key="7">
    <source>
        <dbReference type="EMBL" id="USJ22750.1"/>
    </source>
</evidence>
<dbReference type="SUPFAM" id="SSF46785">
    <property type="entry name" value="Winged helix' DNA-binding domain"/>
    <property type="match status" value="1"/>
</dbReference>
<protein>
    <submittedName>
        <fullName evidence="7">LysR substrate-binding domain-containing protein</fullName>
    </submittedName>
</protein>
<dbReference type="Pfam" id="PF00126">
    <property type="entry name" value="HTH_1"/>
    <property type="match status" value="1"/>
</dbReference>
<name>A0A9Q9D8V1_ENSAD</name>
<dbReference type="InterPro" id="IPR050389">
    <property type="entry name" value="LysR-type_TF"/>
</dbReference>
<keyword evidence="4" id="KW-0238">DNA-binding</keyword>